<dbReference type="Proteomes" id="UP001642484">
    <property type="component" value="Unassembled WGS sequence"/>
</dbReference>
<evidence type="ECO:0000256" key="7">
    <source>
        <dbReference type="ARBA" id="ARBA00023014"/>
    </source>
</evidence>
<evidence type="ECO:0000313" key="9">
    <source>
        <dbReference type="EMBL" id="CAK9043662.1"/>
    </source>
</evidence>
<gene>
    <name evidence="9" type="ORF">CCMP2556_LOCUS23093</name>
</gene>
<evidence type="ECO:0000256" key="5">
    <source>
        <dbReference type="ARBA" id="ARBA00022833"/>
    </source>
</evidence>
<evidence type="ECO:0000256" key="1">
    <source>
        <dbReference type="ARBA" id="ARBA00001966"/>
    </source>
</evidence>
<keyword evidence="7" id="KW-0411">Iron-sulfur</keyword>
<keyword evidence="3" id="KW-0949">S-adenosyl-L-methionine</keyword>
<protein>
    <recommendedName>
        <fullName evidence="11">Phosphomethylpyrimidine synthase ThiC</fullName>
    </recommendedName>
</protein>
<evidence type="ECO:0000256" key="3">
    <source>
        <dbReference type="ARBA" id="ARBA00022691"/>
    </source>
</evidence>
<keyword evidence="6" id="KW-0408">Iron</keyword>
<evidence type="ECO:0000256" key="4">
    <source>
        <dbReference type="ARBA" id="ARBA00022723"/>
    </source>
</evidence>
<reference evidence="9 10" key="1">
    <citation type="submission" date="2024-02" db="EMBL/GenBank/DDBJ databases">
        <authorList>
            <person name="Chen Y."/>
            <person name="Shah S."/>
            <person name="Dougan E. K."/>
            <person name="Thang M."/>
            <person name="Chan C."/>
        </authorList>
    </citation>
    <scope>NUCLEOTIDE SEQUENCE [LARGE SCALE GENOMIC DNA]</scope>
</reference>
<comment type="caution">
    <text evidence="9">The sequence shown here is derived from an EMBL/GenBank/DDBJ whole genome shotgun (WGS) entry which is preliminary data.</text>
</comment>
<name>A0ABP0LWR4_9DINO</name>
<evidence type="ECO:0000256" key="6">
    <source>
        <dbReference type="ARBA" id="ARBA00023004"/>
    </source>
</evidence>
<dbReference type="InterPro" id="IPR002817">
    <property type="entry name" value="ThiC/BzaA/B"/>
</dbReference>
<keyword evidence="5" id="KW-0862">Zinc</keyword>
<keyword evidence="2" id="KW-0004">4Fe-4S</keyword>
<evidence type="ECO:0000256" key="8">
    <source>
        <dbReference type="ARBA" id="ARBA00023239"/>
    </source>
</evidence>
<dbReference type="InterPro" id="IPR038521">
    <property type="entry name" value="ThiC/Bza_core_dom"/>
</dbReference>
<evidence type="ECO:0008006" key="11">
    <source>
        <dbReference type="Google" id="ProtNLM"/>
    </source>
</evidence>
<dbReference type="Pfam" id="PF01964">
    <property type="entry name" value="ThiC_Rad_SAM"/>
    <property type="match status" value="1"/>
</dbReference>
<feature type="non-terminal residue" evidence="9">
    <location>
        <position position="1"/>
    </location>
</feature>
<proteinExistence type="predicted"/>
<comment type="cofactor">
    <cofactor evidence="1">
        <name>[4Fe-4S] cluster</name>
        <dbReference type="ChEBI" id="CHEBI:49883"/>
    </cofactor>
</comment>
<evidence type="ECO:0000313" key="10">
    <source>
        <dbReference type="Proteomes" id="UP001642484"/>
    </source>
</evidence>
<evidence type="ECO:0000256" key="2">
    <source>
        <dbReference type="ARBA" id="ARBA00022485"/>
    </source>
</evidence>
<keyword evidence="4" id="KW-0479">Metal-binding</keyword>
<dbReference type="Gene3D" id="6.10.250.620">
    <property type="match status" value="1"/>
</dbReference>
<accession>A0ABP0LWR4</accession>
<keyword evidence="10" id="KW-1185">Reference proteome</keyword>
<dbReference type="Gene3D" id="3.20.20.540">
    <property type="entry name" value="Radical SAM ThiC family, central domain"/>
    <property type="match status" value="1"/>
</dbReference>
<keyword evidence="8" id="KW-0456">Lyase</keyword>
<dbReference type="PANTHER" id="PTHR30557:SF1">
    <property type="entry name" value="PHOSPHOMETHYLPYRIMIDINE SYNTHASE, CHLOROPLASTIC"/>
    <property type="match status" value="1"/>
</dbReference>
<sequence length="161" mass="17783">VMNEGPGHVPLHKIPDNMRKTAMLCYVTPKEHLGLPNREDVKAGIIAYRIAAHAADLAKGHPRAQEWDDTLSKARFEFRWNDQFNLALDPVTARAMHDETIGSDAGKSAHFCSMCGPKFCSMKITDDVRAYAAERGYAEDDAEKVLEETHPASPSVYAGSL</sequence>
<dbReference type="PANTHER" id="PTHR30557">
    <property type="entry name" value="THIAMINE BIOSYNTHESIS PROTEIN THIC"/>
    <property type="match status" value="1"/>
</dbReference>
<dbReference type="EMBL" id="CAXAMN010014536">
    <property type="protein sequence ID" value="CAK9043662.1"/>
    <property type="molecule type" value="Genomic_DNA"/>
</dbReference>
<organism evidence="9 10">
    <name type="scientific">Durusdinium trenchii</name>
    <dbReference type="NCBI Taxonomy" id="1381693"/>
    <lineage>
        <taxon>Eukaryota</taxon>
        <taxon>Sar</taxon>
        <taxon>Alveolata</taxon>
        <taxon>Dinophyceae</taxon>
        <taxon>Suessiales</taxon>
        <taxon>Symbiodiniaceae</taxon>
        <taxon>Durusdinium</taxon>
    </lineage>
</organism>